<dbReference type="GO" id="GO:0016779">
    <property type="term" value="F:nucleotidyltransferase activity"/>
    <property type="evidence" value="ECO:0007669"/>
    <property type="project" value="UniProtKB-KW"/>
</dbReference>
<comment type="caution">
    <text evidence="2">The sequence shown here is derived from an EMBL/GenBank/DDBJ whole genome shotgun (WGS) entry which is preliminary data.</text>
</comment>
<dbReference type="AlphaFoldDB" id="A0A066X310"/>
<dbReference type="HOGENOM" id="CLU_035272_3_1_1"/>
<keyword evidence="2" id="KW-0548">Nucleotidyltransferase</keyword>
<keyword evidence="3" id="KW-1185">Reference proteome</keyword>
<dbReference type="InterPro" id="IPR014729">
    <property type="entry name" value="Rossmann-like_a/b/a_fold"/>
</dbReference>
<protein>
    <submittedName>
        <fullName evidence="2">Putative cytidylyltransferase</fullName>
    </submittedName>
</protein>
<sequence length="412" mass="44342">MALEQYPSLLLLPFPPRPPSRASLSAAYRPSLLAVLSKIKNPNRSSVLIVAVVCPLLRGASPKTKTLSWAAAQSLVAGLYSLIAVVCAEEAIATDVHGGPGSVDARVVLVDHDAERRFDSDFVAAVEPNNTTVVDLPTFASAYHPWSLIFHVNSEQGYRTLSTYLKFAEGRQTILQSQLVVVEAGLSLNLDGPGAEWAEDTPGYSIVCLGGTFDHLHPGHKLLLTAAALLLRVPVKDSTTTCRLIVGITGDQLLTNKKYAELVQSWDERVRCVIDFLSSLLELDKGGLKKKAGPVAGVMAQPGRVEATFRDGAITVECVEIQDPFGPTITQEEMDVLVFSGETRSGGQAVNERRTALGWKPLKTYEVDVLDANDLSDEASGTDNFASKISSTAIRQQKAEAMAKLESKSQLS</sequence>
<keyword evidence="2" id="KW-0808">Transferase</keyword>
<dbReference type="STRING" id="1173701.A0A066X310"/>
<gene>
    <name evidence="2" type="ORF">CSUB01_00506</name>
</gene>
<proteinExistence type="predicted"/>
<evidence type="ECO:0000313" key="2">
    <source>
        <dbReference type="EMBL" id="KDN60400.1"/>
    </source>
</evidence>
<dbReference type="OrthoDB" id="330671at2759"/>
<accession>A0A066X310</accession>
<dbReference type="GO" id="GO:0015937">
    <property type="term" value="P:coenzyme A biosynthetic process"/>
    <property type="evidence" value="ECO:0007669"/>
    <property type="project" value="TreeGrafter"/>
</dbReference>
<dbReference type="Proteomes" id="UP000027238">
    <property type="component" value="Unassembled WGS sequence"/>
</dbReference>
<dbReference type="PANTHER" id="PTHR10695:SF46">
    <property type="entry name" value="BIFUNCTIONAL COENZYME A SYNTHASE-RELATED"/>
    <property type="match status" value="1"/>
</dbReference>
<dbReference type="InterPro" id="IPR004821">
    <property type="entry name" value="Cyt_trans-like"/>
</dbReference>
<reference evidence="3" key="1">
    <citation type="journal article" date="2014" name="Genome Announc.">
        <title>Draft genome sequence of Colletotrichum sublineola, a destructive pathogen of cultivated sorghum.</title>
        <authorList>
            <person name="Baroncelli R."/>
            <person name="Sanz-Martin J.M."/>
            <person name="Rech G.E."/>
            <person name="Sukno S.A."/>
            <person name="Thon M.R."/>
        </authorList>
    </citation>
    <scope>NUCLEOTIDE SEQUENCE [LARGE SCALE GENOMIC DNA]</scope>
    <source>
        <strain evidence="3">TX430BB</strain>
    </source>
</reference>
<feature type="domain" description="Cytidyltransferase-like" evidence="1">
    <location>
        <begin position="209"/>
        <end position="396"/>
    </location>
</feature>
<dbReference type="PANTHER" id="PTHR10695">
    <property type="entry name" value="DEPHOSPHO-COA KINASE-RELATED"/>
    <property type="match status" value="1"/>
</dbReference>
<dbReference type="eggNOG" id="KOG3351">
    <property type="taxonomic scope" value="Eukaryota"/>
</dbReference>
<evidence type="ECO:0000313" key="3">
    <source>
        <dbReference type="Proteomes" id="UP000027238"/>
    </source>
</evidence>
<dbReference type="GO" id="GO:0004140">
    <property type="term" value="F:dephospho-CoA kinase activity"/>
    <property type="evidence" value="ECO:0007669"/>
    <property type="project" value="TreeGrafter"/>
</dbReference>
<dbReference type="Pfam" id="PF01467">
    <property type="entry name" value="CTP_transf_like"/>
    <property type="match status" value="1"/>
</dbReference>
<dbReference type="SUPFAM" id="SSF52374">
    <property type="entry name" value="Nucleotidylyl transferase"/>
    <property type="match status" value="1"/>
</dbReference>
<dbReference type="EMBL" id="JMSE01001513">
    <property type="protein sequence ID" value="KDN60400.1"/>
    <property type="molecule type" value="Genomic_DNA"/>
</dbReference>
<name>A0A066X310_COLSU</name>
<dbReference type="Gene3D" id="3.40.50.620">
    <property type="entry name" value="HUPs"/>
    <property type="match status" value="1"/>
</dbReference>
<evidence type="ECO:0000259" key="1">
    <source>
        <dbReference type="Pfam" id="PF01467"/>
    </source>
</evidence>
<organism evidence="2 3">
    <name type="scientific">Colletotrichum sublineola</name>
    <name type="common">Sorghum anthracnose fungus</name>
    <dbReference type="NCBI Taxonomy" id="1173701"/>
    <lineage>
        <taxon>Eukaryota</taxon>
        <taxon>Fungi</taxon>
        <taxon>Dikarya</taxon>
        <taxon>Ascomycota</taxon>
        <taxon>Pezizomycotina</taxon>
        <taxon>Sordariomycetes</taxon>
        <taxon>Hypocreomycetidae</taxon>
        <taxon>Glomerellales</taxon>
        <taxon>Glomerellaceae</taxon>
        <taxon>Colletotrichum</taxon>
        <taxon>Colletotrichum graminicola species complex</taxon>
    </lineage>
</organism>
<dbReference type="OMA" id="VEIWDPF"/>